<protein>
    <recommendedName>
        <fullName evidence="10">Bifunctional purine biosynthesis protein PurH</fullName>
    </recommendedName>
    <domain>
        <recommendedName>
            <fullName evidence="10">Phosphoribosylaminoimidazolecarboxamide formyltransferase</fullName>
            <ecNumber evidence="10">2.1.2.3</ecNumber>
        </recommendedName>
        <alternativeName>
            <fullName evidence="10">AICAR transformylase</fullName>
        </alternativeName>
    </domain>
    <domain>
        <recommendedName>
            <fullName evidence="10">IMP cyclohydrolase</fullName>
            <ecNumber evidence="10">3.5.4.10</ecNumber>
        </recommendedName>
        <alternativeName>
            <fullName evidence="10">ATIC</fullName>
        </alternativeName>
        <alternativeName>
            <fullName evidence="10">IMP synthase</fullName>
        </alternativeName>
        <alternativeName>
            <fullName evidence="10">Inosinicase</fullName>
        </alternativeName>
    </domain>
</protein>
<dbReference type="PANTHER" id="PTHR11692:SF0">
    <property type="entry name" value="BIFUNCTIONAL PURINE BIOSYNTHESIS PROTEIN ATIC"/>
    <property type="match status" value="1"/>
</dbReference>
<comment type="catalytic activity">
    <reaction evidence="8 10">
        <text>(6R)-10-formyltetrahydrofolate + 5-amino-1-(5-phospho-beta-D-ribosyl)imidazole-4-carboxamide = 5-formamido-1-(5-phospho-D-ribosyl)imidazole-4-carboxamide + (6S)-5,6,7,8-tetrahydrofolate</text>
        <dbReference type="Rhea" id="RHEA:22192"/>
        <dbReference type="ChEBI" id="CHEBI:57453"/>
        <dbReference type="ChEBI" id="CHEBI:58467"/>
        <dbReference type="ChEBI" id="CHEBI:58475"/>
        <dbReference type="ChEBI" id="CHEBI:195366"/>
        <dbReference type="EC" id="2.1.2.3"/>
    </reaction>
</comment>
<dbReference type="GO" id="GO:0005829">
    <property type="term" value="C:cytosol"/>
    <property type="evidence" value="ECO:0007669"/>
    <property type="project" value="TreeGrafter"/>
</dbReference>
<comment type="domain">
    <text evidence="10">The IMP cyclohydrolase activity resides in the N-terminal region.</text>
</comment>
<dbReference type="SMART" id="SM00798">
    <property type="entry name" value="AICARFT_IMPCHas"/>
    <property type="match status" value="1"/>
</dbReference>
<comment type="pathway">
    <text evidence="2 10">Purine metabolism; IMP biosynthesis via de novo pathway; 5-formamido-1-(5-phospho-D-ribosyl)imidazole-4-carboxamide from 5-amino-1-(5-phospho-D-ribosyl)imidazole-4-carboxamide (10-formyl THF route): step 1/1.</text>
</comment>
<dbReference type="UniPathway" id="UPA00074">
    <property type="reaction ID" value="UER00133"/>
</dbReference>
<comment type="pathway">
    <text evidence="1 10">Purine metabolism; IMP biosynthesis via de novo pathway; IMP from 5-formamido-1-(5-phospho-D-ribosyl)imidazole-4-carboxamide: step 1/1.</text>
</comment>
<keyword evidence="7 10" id="KW-0511">Multifunctional enzyme</keyword>
<evidence type="ECO:0000259" key="11">
    <source>
        <dbReference type="PROSITE" id="PS51855"/>
    </source>
</evidence>
<comment type="caution">
    <text evidence="12">The sequence shown here is derived from an EMBL/GenBank/DDBJ whole genome shotgun (WGS) entry which is preliminary data.</text>
</comment>
<dbReference type="FunFam" id="3.40.140.20:FF:000001">
    <property type="entry name" value="Bifunctional purine biosynthesis protein PurH"/>
    <property type="match status" value="1"/>
</dbReference>
<accession>F0EX04</accession>
<dbReference type="SMART" id="SM00851">
    <property type="entry name" value="MGS"/>
    <property type="match status" value="1"/>
</dbReference>
<dbReference type="NCBIfam" id="NF002049">
    <property type="entry name" value="PRK00881.1"/>
    <property type="match status" value="1"/>
</dbReference>
<keyword evidence="6 10" id="KW-0378">Hydrolase</keyword>
<dbReference type="InterPro" id="IPR002695">
    <property type="entry name" value="PurH-like"/>
</dbReference>
<evidence type="ECO:0000256" key="6">
    <source>
        <dbReference type="ARBA" id="ARBA00022801"/>
    </source>
</evidence>
<dbReference type="GO" id="GO:0003937">
    <property type="term" value="F:IMP cyclohydrolase activity"/>
    <property type="evidence" value="ECO:0007669"/>
    <property type="project" value="UniProtKB-UniRule"/>
</dbReference>
<dbReference type="InterPro" id="IPR016193">
    <property type="entry name" value="Cytidine_deaminase-like"/>
</dbReference>
<dbReference type="EMBL" id="AEWV01000006">
    <property type="protein sequence ID" value="EGC18235.1"/>
    <property type="molecule type" value="Genomic_DNA"/>
</dbReference>
<dbReference type="PROSITE" id="PS51855">
    <property type="entry name" value="MGS"/>
    <property type="match status" value="1"/>
</dbReference>
<dbReference type="STRING" id="888741.HMPREF9098_0384"/>
<dbReference type="HAMAP" id="MF_00139">
    <property type="entry name" value="PurH"/>
    <property type="match status" value="1"/>
</dbReference>
<evidence type="ECO:0000256" key="4">
    <source>
        <dbReference type="ARBA" id="ARBA00022679"/>
    </source>
</evidence>
<comment type="catalytic activity">
    <reaction evidence="9 10">
        <text>IMP + H2O = 5-formamido-1-(5-phospho-D-ribosyl)imidazole-4-carboxamide</text>
        <dbReference type="Rhea" id="RHEA:18445"/>
        <dbReference type="ChEBI" id="CHEBI:15377"/>
        <dbReference type="ChEBI" id="CHEBI:58053"/>
        <dbReference type="ChEBI" id="CHEBI:58467"/>
        <dbReference type="EC" id="3.5.4.10"/>
    </reaction>
</comment>
<dbReference type="Proteomes" id="UP000004088">
    <property type="component" value="Unassembled WGS sequence"/>
</dbReference>
<dbReference type="InterPro" id="IPR011607">
    <property type="entry name" value="MGS-like_dom"/>
</dbReference>
<dbReference type="Gene3D" id="3.40.50.1380">
    <property type="entry name" value="Methylglyoxal synthase-like domain"/>
    <property type="match status" value="1"/>
</dbReference>
<evidence type="ECO:0000313" key="12">
    <source>
        <dbReference type="EMBL" id="EGC18235.1"/>
    </source>
</evidence>
<dbReference type="PIRSF" id="PIRSF000414">
    <property type="entry name" value="AICARFT_IMPCHas"/>
    <property type="match status" value="1"/>
</dbReference>
<evidence type="ECO:0000256" key="5">
    <source>
        <dbReference type="ARBA" id="ARBA00022755"/>
    </source>
</evidence>
<dbReference type="PANTHER" id="PTHR11692">
    <property type="entry name" value="BIFUNCTIONAL PURINE BIOSYNTHESIS PROTEIN PURH"/>
    <property type="match status" value="1"/>
</dbReference>
<evidence type="ECO:0000256" key="9">
    <source>
        <dbReference type="ARBA" id="ARBA00050687"/>
    </source>
</evidence>
<dbReference type="SUPFAM" id="SSF52335">
    <property type="entry name" value="Methylglyoxal synthase-like"/>
    <property type="match status" value="1"/>
</dbReference>
<sequence>MHGRICIFAASKRGKCRHARIIAPATVCRLLWAHSLPHRFFTDLKRNLPNMALIQRALISLSDKTGAVEFARALHELGVEILSTGGTAKLLADAQIPVIEVADYTGFPEMLDGRVKTLHPKIHGGILGRRDLDEHVAKMQEHGIGNIDLVCVNLYPFAATIAKAACTLEDAIENIDIGGPTMVRSAAKNWKHVAIVTDNADFDAVIGELKQSGGQLSDKTRFNLARKAFSHTAQYDGMISNYLTSVSDEKLSGEPCVNEFPEQFNQSWVKVQEMRYGENPHQQAAFYRDIYPAAGSLSAYRQLQGKELSYNNIADSDAAWEAVKSFEQAACVIVKHANPCGVAVAEDTLTAYRLAYATDTTSAFGGIIAFNREVDGATAKQITDNQFMEVIMAPAFTAEALEVLAAKKNVRVLEIPLVQGANRFELKRVGGGLLVQTPDIHRISRADLTVVSQRQPTEQEWNDLLFVWNVAKFVKSNAIVFGKGGQTYGIGAGQMSRVDSTRIAARKAQDAGFDLNGACAASDAFFPFRDGVDVIAAQGIKAIIHPAGSVRDAEVFAAADEHGIAMVTTGIRHFRH</sequence>
<dbReference type="NCBIfam" id="TIGR00355">
    <property type="entry name" value="purH"/>
    <property type="match status" value="1"/>
</dbReference>
<evidence type="ECO:0000256" key="1">
    <source>
        <dbReference type="ARBA" id="ARBA00004844"/>
    </source>
</evidence>
<dbReference type="GO" id="GO:0006189">
    <property type="term" value="P:'de novo' IMP biosynthetic process"/>
    <property type="evidence" value="ECO:0007669"/>
    <property type="project" value="UniProtKB-UniRule"/>
</dbReference>
<keyword evidence="13" id="KW-1185">Reference proteome</keyword>
<evidence type="ECO:0000256" key="10">
    <source>
        <dbReference type="HAMAP-Rule" id="MF_00139"/>
    </source>
</evidence>
<dbReference type="HOGENOM" id="CLU_016316_5_2_4"/>
<dbReference type="Pfam" id="PF01808">
    <property type="entry name" value="AICARFT_IMPCHas"/>
    <property type="match status" value="1"/>
</dbReference>
<evidence type="ECO:0000256" key="7">
    <source>
        <dbReference type="ARBA" id="ARBA00023268"/>
    </source>
</evidence>
<dbReference type="EC" id="2.1.2.3" evidence="10"/>
<reference evidence="12 13" key="1">
    <citation type="submission" date="2011-01" db="EMBL/GenBank/DDBJ databases">
        <authorList>
            <person name="Muzny D."/>
            <person name="Qin X."/>
            <person name="Deng J."/>
            <person name="Jiang H."/>
            <person name="Liu Y."/>
            <person name="Qu J."/>
            <person name="Song X.-Z."/>
            <person name="Zhang L."/>
            <person name="Thornton R."/>
            <person name="Coyle M."/>
            <person name="Francisco L."/>
            <person name="Jackson L."/>
            <person name="Javaid M."/>
            <person name="Korchina V."/>
            <person name="Kovar C."/>
            <person name="Mata R."/>
            <person name="Mathew T."/>
            <person name="Ngo R."/>
            <person name="Nguyen L."/>
            <person name="Nguyen N."/>
            <person name="Okwuonu G."/>
            <person name="Ongeri F."/>
            <person name="Pham C."/>
            <person name="Simmons D."/>
            <person name="Wilczek-Boney K."/>
            <person name="Hale W."/>
            <person name="Jakkamsetti A."/>
            <person name="Pham P."/>
            <person name="Ruth R."/>
            <person name="San Lucas F."/>
            <person name="Warren J."/>
            <person name="Zhang J."/>
            <person name="Zhao Z."/>
            <person name="Zhou C."/>
            <person name="Zhu D."/>
            <person name="Lee S."/>
            <person name="Bess C."/>
            <person name="Blankenburg K."/>
            <person name="Forbes L."/>
            <person name="Fu Q."/>
            <person name="Gubbala S."/>
            <person name="Hirani K."/>
            <person name="Jayaseelan J.C."/>
            <person name="Lara F."/>
            <person name="Munidasa M."/>
            <person name="Palculict T."/>
            <person name="Patil S."/>
            <person name="Pu L.-L."/>
            <person name="Saada N."/>
            <person name="Tang L."/>
            <person name="Weissenberger G."/>
            <person name="Zhu Y."/>
            <person name="Hemphill L."/>
            <person name="Shang Y."/>
            <person name="Youmans B."/>
            <person name="Ayvaz T."/>
            <person name="Ross M."/>
            <person name="Santibanez J."/>
            <person name="Aqrawi P."/>
            <person name="Gross S."/>
            <person name="Joshi V."/>
            <person name="Fowler G."/>
            <person name="Nazareth L."/>
            <person name="Reid J."/>
            <person name="Worley K."/>
            <person name="Petrosino J."/>
            <person name="Highlander S."/>
            <person name="Gibbs R."/>
        </authorList>
    </citation>
    <scope>NUCLEOTIDE SEQUENCE [LARGE SCALE GENOMIC DNA]</scope>
    <source>
        <strain evidence="12 13">ATCC 33394</strain>
    </source>
</reference>
<dbReference type="SUPFAM" id="SSF53927">
    <property type="entry name" value="Cytidine deaminase-like"/>
    <property type="match status" value="1"/>
</dbReference>
<dbReference type="EC" id="3.5.4.10" evidence="10"/>
<keyword evidence="4 10" id="KW-0808">Transferase</keyword>
<evidence type="ECO:0000256" key="8">
    <source>
        <dbReference type="ARBA" id="ARBA00050488"/>
    </source>
</evidence>
<dbReference type="FunFam" id="3.40.140.20:FF:000002">
    <property type="entry name" value="Bifunctional purine biosynthesis protein PurH"/>
    <property type="match status" value="1"/>
</dbReference>
<dbReference type="AlphaFoldDB" id="F0EX04"/>
<organism evidence="12 13">
    <name type="scientific">Kingella denitrificans ATCC 33394</name>
    <dbReference type="NCBI Taxonomy" id="888741"/>
    <lineage>
        <taxon>Bacteria</taxon>
        <taxon>Pseudomonadati</taxon>
        <taxon>Pseudomonadota</taxon>
        <taxon>Betaproteobacteria</taxon>
        <taxon>Neisseriales</taxon>
        <taxon>Neisseriaceae</taxon>
        <taxon>Kingella</taxon>
    </lineage>
</organism>
<dbReference type="InterPro" id="IPR036914">
    <property type="entry name" value="MGS-like_dom_sf"/>
</dbReference>
<evidence type="ECO:0000313" key="13">
    <source>
        <dbReference type="Proteomes" id="UP000004088"/>
    </source>
</evidence>
<name>F0EX04_9NEIS</name>
<keyword evidence="5 10" id="KW-0658">Purine biosynthesis</keyword>
<evidence type="ECO:0000256" key="2">
    <source>
        <dbReference type="ARBA" id="ARBA00004954"/>
    </source>
</evidence>
<dbReference type="Gene3D" id="3.40.140.20">
    <property type="match status" value="2"/>
</dbReference>
<feature type="domain" description="MGS-like" evidence="11">
    <location>
        <begin position="49"/>
        <end position="197"/>
    </location>
</feature>
<evidence type="ECO:0000256" key="3">
    <source>
        <dbReference type="ARBA" id="ARBA00007667"/>
    </source>
</evidence>
<gene>
    <name evidence="10 12" type="primary">purH</name>
    <name evidence="12" type="ORF">HMPREF9098_0384</name>
</gene>
<dbReference type="GO" id="GO:0004643">
    <property type="term" value="F:phosphoribosylaminoimidazolecarboxamide formyltransferase activity"/>
    <property type="evidence" value="ECO:0007669"/>
    <property type="project" value="UniProtKB-UniRule"/>
</dbReference>
<dbReference type="Pfam" id="PF02142">
    <property type="entry name" value="MGS"/>
    <property type="match status" value="1"/>
</dbReference>
<dbReference type="CDD" id="cd01421">
    <property type="entry name" value="IMPCH"/>
    <property type="match status" value="1"/>
</dbReference>
<comment type="similarity">
    <text evidence="3 10">Belongs to the PurH family.</text>
</comment>
<dbReference type="FunFam" id="3.40.50.1380:FF:000001">
    <property type="entry name" value="Bifunctional purine biosynthesis protein PurH"/>
    <property type="match status" value="1"/>
</dbReference>
<dbReference type="InterPro" id="IPR024051">
    <property type="entry name" value="AICAR_Tfase_dup_dom_sf"/>
</dbReference>
<proteinExistence type="inferred from homology"/>